<gene>
    <name evidence="5" type="ORF">QOZ93_001073</name>
</gene>
<keyword evidence="6" id="KW-1185">Reference proteome</keyword>
<keyword evidence="3 5" id="KW-0067">ATP-binding</keyword>
<evidence type="ECO:0000256" key="1">
    <source>
        <dbReference type="ARBA" id="ARBA00022448"/>
    </source>
</evidence>
<sequence length="202" mass="23565">MQENIAVKLSDISKQYNNEMILKNFSMKFIKNKITVLLGPSGCGKTTLLNIISGIDKNYSGEVLLNVKEVSYIFQEYRLIPWLTVYENVDFVLKSYMEKDERNKVIIKYLKLVNLYEHKNKYPGELSGGMQRRVAIARAFAYKSELLLMDEPFVGLDKDLKQKIIKEFLQLWKYDKRTIILVTHDMDEANSMGDDIIDFKTL</sequence>
<comment type="caution">
    <text evidence="5">The sequence shown here is derived from an EMBL/GenBank/DDBJ whole genome shotgun (WGS) entry which is preliminary data.</text>
</comment>
<dbReference type="Gene3D" id="3.40.50.300">
    <property type="entry name" value="P-loop containing nucleotide triphosphate hydrolases"/>
    <property type="match status" value="1"/>
</dbReference>
<dbReference type="PANTHER" id="PTHR42781">
    <property type="entry name" value="SPERMIDINE/PUTRESCINE IMPORT ATP-BINDING PROTEIN POTA"/>
    <property type="match status" value="1"/>
</dbReference>
<name>A0ABU0JQG1_HATLI</name>
<dbReference type="SUPFAM" id="SSF52540">
    <property type="entry name" value="P-loop containing nucleoside triphosphate hydrolases"/>
    <property type="match status" value="1"/>
</dbReference>
<evidence type="ECO:0000256" key="2">
    <source>
        <dbReference type="ARBA" id="ARBA00022741"/>
    </source>
</evidence>
<evidence type="ECO:0000256" key="3">
    <source>
        <dbReference type="ARBA" id="ARBA00022840"/>
    </source>
</evidence>
<organism evidence="5 6">
    <name type="scientific">Hathewaya limosa</name>
    <name type="common">Clostridium limosum</name>
    <dbReference type="NCBI Taxonomy" id="1536"/>
    <lineage>
        <taxon>Bacteria</taxon>
        <taxon>Bacillati</taxon>
        <taxon>Bacillota</taxon>
        <taxon>Clostridia</taxon>
        <taxon>Eubacteriales</taxon>
        <taxon>Clostridiaceae</taxon>
        <taxon>Hathewaya</taxon>
    </lineage>
</organism>
<dbReference type="InterPro" id="IPR027417">
    <property type="entry name" value="P-loop_NTPase"/>
</dbReference>
<dbReference type="GO" id="GO:0005524">
    <property type="term" value="F:ATP binding"/>
    <property type="evidence" value="ECO:0007669"/>
    <property type="project" value="UniProtKB-KW"/>
</dbReference>
<dbReference type="InterPro" id="IPR050093">
    <property type="entry name" value="ABC_SmlMolc_Importer"/>
</dbReference>
<dbReference type="InterPro" id="IPR017871">
    <property type="entry name" value="ABC_transporter-like_CS"/>
</dbReference>
<evidence type="ECO:0000259" key="4">
    <source>
        <dbReference type="PROSITE" id="PS50893"/>
    </source>
</evidence>
<dbReference type="InterPro" id="IPR003593">
    <property type="entry name" value="AAA+_ATPase"/>
</dbReference>
<protein>
    <submittedName>
        <fullName evidence="5">NitT/TauT family transport system ATP-binding protein</fullName>
    </submittedName>
</protein>
<dbReference type="Proteomes" id="UP001224418">
    <property type="component" value="Unassembled WGS sequence"/>
</dbReference>
<evidence type="ECO:0000313" key="6">
    <source>
        <dbReference type="Proteomes" id="UP001224418"/>
    </source>
</evidence>
<dbReference type="SMART" id="SM00382">
    <property type="entry name" value="AAA"/>
    <property type="match status" value="1"/>
</dbReference>
<dbReference type="PROSITE" id="PS50893">
    <property type="entry name" value="ABC_TRANSPORTER_2"/>
    <property type="match status" value="1"/>
</dbReference>
<dbReference type="PROSITE" id="PS00211">
    <property type="entry name" value="ABC_TRANSPORTER_1"/>
    <property type="match status" value="1"/>
</dbReference>
<dbReference type="EMBL" id="JAUSWN010000007">
    <property type="protein sequence ID" value="MDQ0479332.1"/>
    <property type="molecule type" value="Genomic_DNA"/>
</dbReference>
<evidence type="ECO:0000313" key="5">
    <source>
        <dbReference type="EMBL" id="MDQ0479332.1"/>
    </source>
</evidence>
<keyword evidence="1" id="KW-0813">Transport</keyword>
<accession>A0ABU0JQG1</accession>
<feature type="domain" description="ABC transporter" evidence="4">
    <location>
        <begin position="7"/>
        <end position="202"/>
    </location>
</feature>
<reference evidence="5 6" key="1">
    <citation type="submission" date="2023-07" db="EMBL/GenBank/DDBJ databases">
        <title>Genomic Encyclopedia of Type Strains, Phase IV (KMG-IV): sequencing the most valuable type-strain genomes for metagenomic binning, comparative biology and taxonomic classification.</title>
        <authorList>
            <person name="Goeker M."/>
        </authorList>
    </citation>
    <scope>NUCLEOTIDE SEQUENCE [LARGE SCALE GENOMIC DNA]</scope>
    <source>
        <strain evidence="5 6">DSM 1400</strain>
    </source>
</reference>
<keyword evidence="2" id="KW-0547">Nucleotide-binding</keyword>
<dbReference type="Pfam" id="PF00005">
    <property type="entry name" value="ABC_tran"/>
    <property type="match status" value="1"/>
</dbReference>
<proteinExistence type="predicted"/>
<dbReference type="RefSeq" id="WP_111941376.1">
    <property type="nucleotide sequence ID" value="NZ_BAAACJ010000032.1"/>
</dbReference>
<dbReference type="InterPro" id="IPR003439">
    <property type="entry name" value="ABC_transporter-like_ATP-bd"/>
</dbReference>
<dbReference type="PANTHER" id="PTHR42781:SF8">
    <property type="entry name" value="BICARBONATE TRANSPORT ATP-BINDING PROTEIN CMPC"/>
    <property type="match status" value="1"/>
</dbReference>